<proteinExistence type="predicted"/>
<feature type="region of interest" description="Disordered" evidence="1">
    <location>
        <begin position="16"/>
        <end position="75"/>
    </location>
</feature>
<feature type="region of interest" description="Disordered" evidence="1">
    <location>
        <begin position="245"/>
        <end position="268"/>
    </location>
</feature>
<keyword evidence="3" id="KW-1185">Reference proteome</keyword>
<dbReference type="AlphaFoldDB" id="A0AA37LZN6"/>
<evidence type="ECO:0000256" key="1">
    <source>
        <dbReference type="SAM" id="MobiDB-lite"/>
    </source>
</evidence>
<evidence type="ECO:0000313" key="3">
    <source>
        <dbReference type="Proteomes" id="UP001055172"/>
    </source>
</evidence>
<protein>
    <submittedName>
        <fullName evidence="2">Uncharacterized protein</fullName>
    </submittedName>
</protein>
<dbReference type="Proteomes" id="UP001055172">
    <property type="component" value="Unassembled WGS sequence"/>
</dbReference>
<accession>A0AA37LZN6</accession>
<feature type="compositionally biased region" description="Polar residues" evidence="1">
    <location>
        <begin position="255"/>
        <end position="266"/>
    </location>
</feature>
<comment type="caution">
    <text evidence="2">The sequence shown here is derived from an EMBL/GenBank/DDBJ whole genome shotgun (WGS) entry which is preliminary data.</text>
</comment>
<feature type="compositionally biased region" description="Polar residues" evidence="1">
    <location>
        <begin position="19"/>
        <end position="29"/>
    </location>
</feature>
<organism evidence="2 3">
    <name type="scientific">Colletotrichum liriopes</name>
    <dbReference type="NCBI Taxonomy" id="708192"/>
    <lineage>
        <taxon>Eukaryota</taxon>
        <taxon>Fungi</taxon>
        <taxon>Dikarya</taxon>
        <taxon>Ascomycota</taxon>
        <taxon>Pezizomycotina</taxon>
        <taxon>Sordariomycetes</taxon>
        <taxon>Hypocreomycetidae</taxon>
        <taxon>Glomerellales</taxon>
        <taxon>Glomerellaceae</taxon>
        <taxon>Colletotrichum</taxon>
        <taxon>Colletotrichum spaethianum species complex</taxon>
    </lineage>
</organism>
<sequence length="294" mass="30357">MKCQTVTEVAHDVVAVSPDTESNASTTEAENPDGDFGLAAGENTGVPDLEDGGVGTDGVGNVVGAVGERSSAGGHDLHEGVQELGLVVVMLNAGVHFLQISGKHTLLLLHVDDVLVDTGQENLLDHPEEDGTVVPGSLGAGTNDRLVNVVVVAGSHGRGVGGVLDNLLLTIGGARLNVVAVSMGNNTTTGGVKFLLGHVTGVEVTDATVQTLRLHGGLGTAEQERTEEDVVPAQLPVILDDHAVQPRDEEDGDEQSPSSTNTNNHTGGLGIVEAHAKHEESRVILKEVDIHDLR</sequence>
<reference evidence="2 3" key="1">
    <citation type="submission" date="2021-07" db="EMBL/GenBank/DDBJ databases">
        <title>Genome data of Colletotrichum spaethianum.</title>
        <authorList>
            <person name="Utami Y.D."/>
            <person name="Hiruma K."/>
        </authorList>
    </citation>
    <scope>NUCLEOTIDE SEQUENCE [LARGE SCALE GENOMIC DNA]</scope>
    <source>
        <strain evidence="2 3">MAFF 242679</strain>
    </source>
</reference>
<evidence type="ECO:0000313" key="2">
    <source>
        <dbReference type="EMBL" id="GJC89623.1"/>
    </source>
</evidence>
<name>A0AA37LZN6_9PEZI</name>
<gene>
    <name evidence="2" type="ORF">ColLi_12460</name>
</gene>
<dbReference type="EMBL" id="BPPX01000043">
    <property type="protein sequence ID" value="GJC89623.1"/>
    <property type="molecule type" value="Genomic_DNA"/>
</dbReference>